<accession>A0AA88ICI1</accession>
<dbReference type="Proteomes" id="UP001187531">
    <property type="component" value="Unassembled WGS sequence"/>
</dbReference>
<protein>
    <submittedName>
        <fullName evidence="2">Uncharacterized protein</fullName>
    </submittedName>
</protein>
<feature type="compositionally biased region" description="Basic and acidic residues" evidence="1">
    <location>
        <begin position="9"/>
        <end position="42"/>
    </location>
</feature>
<gene>
    <name evidence="2" type="ORF">QYM36_004995</name>
</gene>
<feature type="region of interest" description="Disordered" evidence="1">
    <location>
        <begin position="1"/>
        <end position="42"/>
    </location>
</feature>
<evidence type="ECO:0000313" key="2">
    <source>
        <dbReference type="EMBL" id="KAK2719362.1"/>
    </source>
</evidence>
<comment type="caution">
    <text evidence="2">The sequence shown here is derived from an EMBL/GenBank/DDBJ whole genome shotgun (WGS) entry which is preliminary data.</text>
</comment>
<sequence length="67" mass="7938">MSGVFEISKQTEKRQREMVEKKHRVEEKDEAKKKRHKEKSEVARDLNATLQAVLELESKKFNALQKL</sequence>
<organism evidence="2 3">
    <name type="scientific">Artemia franciscana</name>
    <name type="common">Brine shrimp</name>
    <name type="synonym">Artemia sanfranciscana</name>
    <dbReference type="NCBI Taxonomy" id="6661"/>
    <lineage>
        <taxon>Eukaryota</taxon>
        <taxon>Metazoa</taxon>
        <taxon>Ecdysozoa</taxon>
        <taxon>Arthropoda</taxon>
        <taxon>Crustacea</taxon>
        <taxon>Branchiopoda</taxon>
        <taxon>Anostraca</taxon>
        <taxon>Artemiidae</taxon>
        <taxon>Artemia</taxon>
    </lineage>
</organism>
<keyword evidence="3" id="KW-1185">Reference proteome</keyword>
<dbReference type="AlphaFoldDB" id="A0AA88ICI1"/>
<evidence type="ECO:0000313" key="3">
    <source>
        <dbReference type="Proteomes" id="UP001187531"/>
    </source>
</evidence>
<evidence type="ECO:0000256" key="1">
    <source>
        <dbReference type="SAM" id="MobiDB-lite"/>
    </source>
</evidence>
<reference evidence="2" key="1">
    <citation type="submission" date="2023-07" db="EMBL/GenBank/DDBJ databases">
        <title>Chromosome-level genome assembly of Artemia franciscana.</title>
        <authorList>
            <person name="Jo E."/>
        </authorList>
    </citation>
    <scope>NUCLEOTIDE SEQUENCE</scope>
    <source>
        <tissue evidence="2">Whole body</tissue>
    </source>
</reference>
<name>A0AA88ICI1_ARTSF</name>
<dbReference type="EMBL" id="JAVRJZ010000008">
    <property type="protein sequence ID" value="KAK2719362.1"/>
    <property type="molecule type" value="Genomic_DNA"/>
</dbReference>
<proteinExistence type="predicted"/>